<dbReference type="Proteomes" id="UP000295536">
    <property type="component" value="Unassembled WGS sequence"/>
</dbReference>
<evidence type="ECO:0000313" key="4">
    <source>
        <dbReference type="EMBL" id="TSE19775.1"/>
    </source>
</evidence>
<comment type="caution">
    <text evidence="3">The sequence shown here is derived from an EMBL/GenBank/DDBJ whole genome shotgun (WGS) entry which is preliminary data.</text>
</comment>
<protein>
    <recommendedName>
        <fullName evidence="7">DUF2946 family protein</fullName>
    </recommendedName>
</protein>
<evidence type="ECO:0000313" key="5">
    <source>
        <dbReference type="Proteomes" id="UP000295536"/>
    </source>
</evidence>
<dbReference type="EMBL" id="VJNC01000015">
    <property type="protein sequence ID" value="TSE19775.1"/>
    <property type="molecule type" value="Genomic_DNA"/>
</dbReference>
<dbReference type="Proteomes" id="UP000315577">
    <property type="component" value="Unassembled WGS sequence"/>
</dbReference>
<accession>A0A4R3LCU0</accession>
<sequence length="139" mass="14801">MRAIMRRWIVWCVLCLLPWRLWAADVMALRACHDQPAAATAVTHADAAQHGPHGAASPHATPAAEPHAHHGLASKPAPAPHGAQPTHLGCTLCDLCHNPLGAAVPTTWSAMPSRHTWPVLRLSAPPQAARVPELRPPIA</sequence>
<feature type="region of interest" description="Disordered" evidence="1">
    <location>
        <begin position="43"/>
        <end position="82"/>
    </location>
</feature>
<reference evidence="4 6" key="2">
    <citation type="submission" date="2019-07" db="EMBL/GenBank/DDBJ databases">
        <title>Tepidimonas ignava SPS-1037 draft genome.</title>
        <authorList>
            <person name="Da Costa M.S."/>
            <person name="Froufe H.J.C."/>
            <person name="Egas C."/>
            <person name="Albuquerque L."/>
        </authorList>
    </citation>
    <scope>NUCLEOTIDE SEQUENCE [LARGE SCALE GENOMIC DNA]</scope>
    <source>
        <strain evidence="4 6">SPS-1037</strain>
    </source>
</reference>
<dbReference type="EMBL" id="SMAH01000015">
    <property type="protein sequence ID" value="TCS95286.1"/>
    <property type="molecule type" value="Genomic_DNA"/>
</dbReference>
<feature type="signal peptide" evidence="2">
    <location>
        <begin position="1"/>
        <end position="23"/>
    </location>
</feature>
<keyword evidence="6" id="KW-1185">Reference proteome</keyword>
<evidence type="ECO:0008006" key="7">
    <source>
        <dbReference type="Google" id="ProtNLM"/>
    </source>
</evidence>
<reference evidence="3 5" key="1">
    <citation type="submission" date="2019-03" db="EMBL/GenBank/DDBJ databases">
        <title>Genomic Encyclopedia of Type Strains, Phase IV (KMG-IV): sequencing the most valuable type-strain genomes for metagenomic binning, comparative biology and taxonomic classification.</title>
        <authorList>
            <person name="Goeker M."/>
        </authorList>
    </citation>
    <scope>NUCLEOTIDE SEQUENCE [LARGE SCALE GENOMIC DNA]</scope>
    <source>
        <strain evidence="3 5">DSM 12034</strain>
    </source>
</reference>
<evidence type="ECO:0000313" key="6">
    <source>
        <dbReference type="Proteomes" id="UP000315577"/>
    </source>
</evidence>
<organism evidence="3 5">
    <name type="scientific">Tepidimonas ignava</name>
    <dbReference type="NCBI Taxonomy" id="114249"/>
    <lineage>
        <taxon>Bacteria</taxon>
        <taxon>Pseudomonadati</taxon>
        <taxon>Pseudomonadota</taxon>
        <taxon>Betaproteobacteria</taxon>
        <taxon>Burkholderiales</taxon>
        <taxon>Tepidimonas</taxon>
    </lineage>
</organism>
<feature type="compositionally biased region" description="Low complexity" evidence="1">
    <location>
        <begin position="43"/>
        <end position="65"/>
    </location>
</feature>
<evidence type="ECO:0000256" key="1">
    <source>
        <dbReference type="SAM" id="MobiDB-lite"/>
    </source>
</evidence>
<proteinExistence type="predicted"/>
<feature type="chain" id="PRO_5020774395" description="DUF2946 family protein" evidence="2">
    <location>
        <begin position="24"/>
        <end position="139"/>
    </location>
</feature>
<gene>
    <name evidence="3" type="ORF">EDC36_11535</name>
    <name evidence="4" type="ORF">Tigna_02102</name>
</gene>
<dbReference type="AlphaFoldDB" id="A0A4R3LCU0"/>
<evidence type="ECO:0000256" key="2">
    <source>
        <dbReference type="SAM" id="SignalP"/>
    </source>
</evidence>
<keyword evidence="2" id="KW-0732">Signal</keyword>
<name>A0A4R3LCU0_9BURK</name>
<evidence type="ECO:0000313" key="3">
    <source>
        <dbReference type="EMBL" id="TCS95286.1"/>
    </source>
</evidence>